<organism evidence="1 2">
    <name type="scientific">Herbihabitans rhizosphaerae</name>
    <dbReference type="NCBI Taxonomy" id="1872711"/>
    <lineage>
        <taxon>Bacteria</taxon>
        <taxon>Bacillati</taxon>
        <taxon>Actinomycetota</taxon>
        <taxon>Actinomycetes</taxon>
        <taxon>Pseudonocardiales</taxon>
        <taxon>Pseudonocardiaceae</taxon>
        <taxon>Herbihabitans</taxon>
    </lineage>
</organism>
<accession>A0A4Q7KHU9</accession>
<sequence length="95" mass="10335">MTRLISHADAVARYPALDALPTHVDWRWEVRPLGPRCGAELWGSTVVDGTRGVGIFIYRDHAKAIRIDQGGYPAQVTGTLPIAVDTAAKLLDGRL</sequence>
<name>A0A4Q7KHU9_9PSEU</name>
<evidence type="ECO:0000313" key="2">
    <source>
        <dbReference type="Proteomes" id="UP000294257"/>
    </source>
</evidence>
<evidence type="ECO:0000313" key="1">
    <source>
        <dbReference type="EMBL" id="RZS32448.1"/>
    </source>
</evidence>
<gene>
    <name evidence="1" type="ORF">EV193_11282</name>
</gene>
<comment type="caution">
    <text evidence="1">The sequence shown here is derived from an EMBL/GenBank/DDBJ whole genome shotgun (WGS) entry which is preliminary data.</text>
</comment>
<proteinExistence type="predicted"/>
<protein>
    <submittedName>
        <fullName evidence="1">Uncharacterized protein</fullName>
    </submittedName>
</protein>
<dbReference type="AlphaFoldDB" id="A0A4Q7KHU9"/>
<reference evidence="1 2" key="1">
    <citation type="submission" date="2019-02" db="EMBL/GenBank/DDBJ databases">
        <title>Genomic Encyclopedia of Type Strains, Phase IV (KMG-IV): sequencing the most valuable type-strain genomes for metagenomic binning, comparative biology and taxonomic classification.</title>
        <authorList>
            <person name="Goeker M."/>
        </authorList>
    </citation>
    <scope>NUCLEOTIDE SEQUENCE [LARGE SCALE GENOMIC DNA]</scope>
    <source>
        <strain evidence="1 2">DSM 101727</strain>
    </source>
</reference>
<keyword evidence="2" id="KW-1185">Reference proteome</keyword>
<dbReference type="EMBL" id="SGWQ01000012">
    <property type="protein sequence ID" value="RZS32448.1"/>
    <property type="molecule type" value="Genomic_DNA"/>
</dbReference>
<dbReference type="RefSeq" id="WP_130347894.1">
    <property type="nucleotide sequence ID" value="NZ_SGWQ01000012.1"/>
</dbReference>
<dbReference type="Proteomes" id="UP000294257">
    <property type="component" value="Unassembled WGS sequence"/>
</dbReference>